<dbReference type="VEuPathDB" id="AmoebaDB:EHI5A_057100"/>
<evidence type="ECO:0000313" key="3">
    <source>
        <dbReference type="Proteomes" id="UP000078387"/>
    </source>
</evidence>
<keyword evidence="2" id="KW-0430">Lectin</keyword>
<dbReference type="GO" id="GO:0030246">
    <property type="term" value="F:carbohydrate binding"/>
    <property type="evidence" value="ECO:0007669"/>
    <property type="project" value="UniProtKB-KW"/>
</dbReference>
<dbReference type="Proteomes" id="UP000078387">
    <property type="component" value="Unassembled WGS sequence"/>
</dbReference>
<protein>
    <submittedName>
        <fullName evidence="2">Gal galnac lectin light subunit</fullName>
    </submittedName>
</protein>
<evidence type="ECO:0000256" key="1">
    <source>
        <dbReference type="SAM" id="SignalP"/>
    </source>
</evidence>
<dbReference type="AlphaFoldDB" id="A0A5K1U9T2"/>
<dbReference type="InterPro" id="IPR035310">
    <property type="entry name" value="Gal_GalNac_light_su_1"/>
</dbReference>
<dbReference type="VEuPathDB" id="AmoebaDB:KM1_069940"/>
<gene>
    <name evidence="2" type="ORF">CL6EHI_148790</name>
</gene>
<dbReference type="OMA" id="RCDANLA"/>
<comment type="caution">
    <text evidence="2">The sequence shown here is derived from an EMBL/GenBank/DDBJ whole genome shotgun (WGS) entry which is preliminary data.</text>
</comment>
<reference evidence="2 3" key="1">
    <citation type="submission" date="2016-05" db="EMBL/GenBank/DDBJ databases">
        <title>First whole genome sequencing of Entamoeba histolytica HM1:IMSS-clone-6.</title>
        <authorList>
            <person name="Mukherjee Avik.K."/>
            <person name="Izumyama S."/>
            <person name="Nakada-Tsukui K."/>
            <person name="Nozaki T."/>
        </authorList>
    </citation>
    <scope>NUCLEOTIDE SEQUENCE [LARGE SCALE GENOMIC DNA]</scope>
    <source>
        <strain evidence="2 3">HM1:IMSS clone 6</strain>
    </source>
</reference>
<dbReference type="Pfam" id="PF17337">
    <property type="entry name" value="Gal_GalNac_35kD"/>
    <property type="match status" value="1"/>
</dbReference>
<dbReference type="VEuPathDB" id="AmoebaDB:EHI8A_029950"/>
<dbReference type="EMBL" id="BDEQ01000001">
    <property type="protein sequence ID" value="GAT91719.1"/>
    <property type="molecule type" value="Genomic_DNA"/>
</dbReference>
<sequence length="270" mass="31582">MITLFLLIVYSIADTSDGRNQLSEKYPYGMDNRNTKFDHDFTSDVNSYQIQKFAESGVFSANQENYVRAKCKTCCRVIFASDYNYETQKQFTTDDDVKGTTRYVMDMEFDDKRSVRFYQGNYEQNILLRPLKMGNELQFFEFAPYKMYTSFAIPRRVHDIRGGAIRGATLIIWMKKAPLDPGTNNQRFVYVHPYPTSYYQNSNQNKWKDYPKHFYLPFSNNNLCYQAKSEGEERSTWTGNAHLKLANSYQIEAASCVANEPRQIFIPVFA</sequence>
<proteinExistence type="predicted"/>
<dbReference type="VEuPathDB" id="AmoebaDB:EHI7A_136520"/>
<evidence type="ECO:0000313" key="2">
    <source>
        <dbReference type="EMBL" id="GAT91719.1"/>
    </source>
</evidence>
<accession>A0A5K1U9T2</accession>
<feature type="signal peptide" evidence="1">
    <location>
        <begin position="1"/>
        <end position="18"/>
    </location>
</feature>
<dbReference type="VEuPathDB" id="AmoebaDB:EHI_148790"/>
<organism evidence="2 3">
    <name type="scientific">Entamoeba histolytica</name>
    <dbReference type="NCBI Taxonomy" id="5759"/>
    <lineage>
        <taxon>Eukaryota</taxon>
        <taxon>Amoebozoa</taxon>
        <taxon>Evosea</taxon>
        <taxon>Archamoebae</taxon>
        <taxon>Mastigamoebida</taxon>
        <taxon>Entamoebidae</taxon>
        <taxon>Entamoeba</taxon>
    </lineage>
</organism>
<feature type="chain" id="PRO_5023889989" evidence="1">
    <location>
        <begin position="19"/>
        <end position="270"/>
    </location>
</feature>
<name>A0A5K1U9T2_ENTHI</name>
<keyword evidence="1" id="KW-0732">Signal</keyword>